<dbReference type="CDD" id="cd20525">
    <property type="entry name" value="CYCLIN_CCNH_rpt2"/>
    <property type="match status" value="1"/>
</dbReference>
<name>A0A0M3IPJ8_ASCLU</name>
<dbReference type="Pfam" id="PF16899">
    <property type="entry name" value="Cyclin_C_2"/>
    <property type="match status" value="1"/>
</dbReference>
<evidence type="ECO:0000259" key="4">
    <source>
        <dbReference type="Pfam" id="PF00134"/>
    </source>
</evidence>
<dbReference type="InterPro" id="IPR031658">
    <property type="entry name" value="Cyclin_C_2"/>
</dbReference>
<dbReference type="SUPFAM" id="SSF47954">
    <property type="entry name" value="Cyclin-like"/>
    <property type="match status" value="2"/>
</dbReference>
<dbReference type="PANTHER" id="PTHR10026">
    <property type="entry name" value="CYCLIN"/>
    <property type="match status" value="1"/>
</dbReference>
<dbReference type="GO" id="GO:0006357">
    <property type="term" value="P:regulation of transcription by RNA polymerase II"/>
    <property type="evidence" value="ECO:0007669"/>
    <property type="project" value="InterPro"/>
</dbReference>
<evidence type="ECO:0000256" key="1">
    <source>
        <dbReference type="ARBA" id="ARBA00008638"/>
    </source>
</evidence>
<evidence type="ECO:0000256" key="2">
    <source>
        <dbReference type="ARBA" id="ARBA00023127"/>
    </source>
</evidence>
<evidence type="ECO:0000313" key="6">
    <source>
        <dbReference type="Proteomes" id="UP000036681"/>
    </source>
</evidence>
<dbReference type="InterPro" id="IPR006671">
    <property type="entry name" value="Cyclin_N"/>
</dbReference>
<evidence type="ECO:0000256" key="3">
    <source>
        <dbReference type="SAM" id="MobiDB-lite"/>
    </source>
</evidence>
<evidence type="ECO:0000259" key="5">
    <source>
        <dbReference type="Pfam" id="PF16899"/>
    </source>
</evidence>
<organism evidence="6 7">
    <name type="scientific">Ascaris lumbricoides</name>
    <name type="common">Giant roundworm</name>
    <dbReference type="NCBI Taxonomy" id="6252"/>
    <lineage>
        <taxon>Eukaryota</taxon>
        <taxon>Metazoa</taxon>
        <taxon>Ecdysozoa</taxon>
        <taxon>Nematoda</taxon>
        <taxon>Chromadorea</taxon>
        <taxon>Rhabditida</taxon>
        <taxon>Spirurina</taxon>
        <taxon>Ascaridomorpha</taxon>
        <taxon>Ascaridoidea</taxon>
        <taxon>Ascarididae</taxon>
        <taxon>Ascaris</taxon>
    </lineage>
</organism>
<comment type="similarity">
    <text evidence="1">Belongs to the cyclin family. Cyclin C subfamily.</text>
</comment>
<dbReference type="GO" id="GO:0016538">
    <property type="term" value="F:cyclin-dependent protein serine/threonine kinase regulator activity"/>
    <property type="evidence" value="ECO:0007669"/>
    <property type="project" value="InterPro"/>
</dbReference>
<accession>A0A0M3IPJ8</accession>
<dbReference type="CDD" id="cd20524">
    <property type="entry name" value="CYCLIN_CCNH_rpt1"/>
    <property type="match status" value="1"/>
</dbReference>
<feature type="region of interest" description="Disordered" evidence="3">
    <location>
        <begin position="309"/>
        <end position="331"/>
    </location>
</feature>
<keyword evidence="2" id="KW-0195">Cyclin</keyword>
<feature type="domain" description="Cyclin N-terminal" evidence="4">
    <location>
        <begin position="89"/>
        <end position="163"/>
    </location>
</feature>
<dbReference type="WBParaSite" id="ALUE_0002067601-mRNA-1">
    <property type="protein sequence ID" value="ALUE_0002067601-mRNA-1"/>
    <property type="gene ID" value="ALUE_0002067601"/>
</dbReference>
<feature type="domain" description="Cyclin C-terminal" evidence="5">
    <location>
        <begin position="168"/>
        <end position="270"/>
    </location>
</feature>
<keyword evidence="6" id="KW-1185">Reference proteome</keyword>
<dbReference type="Proteomes" id="UP000036681">
    <property type="component" value="Unplaced"/>
</dbReference>
<dbReference type="InterPro" id="IPR036915">
    <property type="entry name" value="Cyclin-like_sf"/>
</dbReference>
<protein>
    <submittedName>
        <fullName evidence="7">Cyclin-H</fullName>
    </submittedName>
</protein>
<evidence type="ECO:0000313" key="7">
    <source>
        <dbReference type="WBParaSite" id="ALUE_0002067601-mRNA-1"/>
    </source>
</evidence>
<reference evidence="7" key="1">
    <citation type="submission" date="2017-02" db="UniProtKB">
        <authorList>
            <consortium name="WormBaseParasite"/>
        </authorList>
    </citation>
    <scope>IDENTIFICATION</scope>
</reference>
<proteinExistence type="inferred from homology"/>
<sequence length="331" mass="38271">MYSTSTQKAYWTFPSPEAITELRIAANERFRAKYEHVIQPTEEDVFLTPDEETTLRNIVTETGIRNQYGGVFRFAEDFRPPMWLSVRWTAFAYFKRFFLYNSTMEYSPKSVMMACFYLAAKVDEFNLSIQDFVHNLRSGTAKTNAETILSLEPEIMLKLNYHLTVHAPFRPFEGHLIEMKTRSLLGFDLEQVRPHSNDFFKKALLGDVMLLYPPSQIAMAALKYALHKLDKSDDLLKDQFLYKLLNIDTWQPQNDDVMLCEKLIRRLDAIIAVVLSSCEPITKEANAALQSKMQRWVAALPELEKRLNESTNITQNDNSNTNSGFNSDDDD</sequence>
<dbReference type="AlphaFoldDB" id="A0A0M3IPJ8"/>
<dbReference type="Gene3D" id="1.10.472.10">
    <property type="entry name" value="Cyclin-like"/>
    <property type="match status" value="1"/>
</dbReference>
<dbReference type="InterPro" id="IPR043198">
    <property type="entry name" value="Cyclin/Ssn8"/>
</dbReference>
<dbReference type="Pfam" id="PF00134">
    <property type="entry name" value="Cyclin_N"/>
    <property type="match status" value="1"/>
</dbReference>